<comment type="caution">
    <text evidence="5">The sequence shown here is derived from an EMBL/GenBank/DDBJ whole genome shotgun (WGS) entry which is preliminary data.</text>
</comment>
<organism evidence="5 6">
    <name type="scientific">Aquabacterium lacunae</name>
    <dbReference type="NCBI Taxonomy" id="2528630"/>
    <lineage>
        <taxon>Bacteria</taxon>
        <taxon>Pseudomonadati</taxon>
        <taxon>Pseudomonadota</taxon>
        <taxon>Betaproteobacteria</taxon>
        <taxon>Burkholderiales</taxon>
        <taxon>Aquabacterium</taxon>
    </lineage>
</organism>
<accession>A0A4Q9GWV3</accession>
<proteinExistence type="inferred from homology"/>
<dbReference type="InterPro" id="IPR017972">
    <property type="entry name" value="Cyt_P450_CS"/>
</dbReference>
<comment type="cofactor">
    <cofactor evidence="1 3">
        <name>heme</name>
        <dbReference type="ChEBI" id="CHEBI:30413"/>
    </cofactor>
</comment>
<keyword evidence="4" id="KW-0560">Oxidoreductase</keyword>
<dbReference type="PROSITE" id="PS00086">
    <property type="entry name" value="CYTOCHROME_P450"/>
    <property type="match status" value="1"/>
</dbReference>
<dbReference type="AlphaFoldDB" id="A0A4Q9GWV3"/>
<dbReference type="InterPro" id="IPR050121">
    <property type="entry name" value="Cytochrome_P450_monoxygenase"/>
</dbReference>
<dbReference type="SUPFAM" id="SSF48264">
    <property type="entry name" value="Cytochrome P450"/>
    <property type="match status" value="1"/>
</dbReference>
<protein>
    <submittedName>
        <fullName evidence="5">Cytochrome P450</fullName>
    </submittedName>
</protein>
<dbReference type="PRINTS" id="PR00463">
    <property type="entry name" value="EP450I"/>
</dbReference>
<feature type="binding site" description="axial binding residue" evidence="3">
    <location>
        <position position="427"/>
    </location>
    <ligand>
        <name>heme</name>
        <dbReference type="ChEBI" id="CHEBI:30413"/>
    </ligand>
    <ligandPart>
        <name>Fe</name>
        <dbReference type="ChEBI" id="CHEBI:18248"/>
    </ligandPart>
</feature>
<evidence type="ECO:0000313" key="5">
    <source>
        <dbReference type="EMBL" id="TBO30073.1"/>
    </source>
</evidence>
<dbReference type="GO" id="GO:0016705">
    <property type="term" value="F:oxidoreductase activity, acting on paired donors, with incorporation or reduction of molecular oxygen"/>
    <property type="evidence" value="ECO:0007669"/>
    <property type="project" value="InterPro"/>
</dbReference>
<reference evidence="5 6" key="1">
    <citation type="submission" date="2019-02" db="EMBL/GenBank/DDBJ databases">
        <title>Aquabacterium sp. strain KMB7.</title>
        <authorList>
            <person name="Chen W.-M."/>
        </authorList>
    </citation>
    <scope>NUCLEOTIDE SEQUENCE [LARGE SCALE GENOMIC DNA]</scope>
    <source>
        <strain evidence="5 6">KMB7</strain>
    </source>
</reference>
<keyword evidence="3 4" id="KW-0349">Heme</keyword>
<dbReference type="InterPro" id="IPR002401">
    <property type="entry name" value="Cyt_P450_E_grp-I"/>
</dbReference>
<dbReference type="OrthoDB" id="9764248at2"/>
<evidence type="ECO:0000256" key="4">
    <source>
        <dbReference type="RuleBase" id="RU000461"/>
    </source>
</evidence>
<dbReference type="PRINTS" id="PR00385">
    <property type="entry name" value="P450"/>
</dbReference>
<dbReference type="GO" id="GO:0020037">
    <property type="term" value="F:heme binding"/>
    <property type="evidence" value="ECO:0007669"/>
    <property type="project" value="InterPro"/>
</dbReference>
<gene>
    <name evidence="5" type="ORF">EYS42_10195</name>
</gene>
<dbReference type="GO" id="GO:0004497">
    <property type="term" value="F:monooxygenase activity"/>
    <property type="evidence" value="ECO:0007669"/>
    <property type="project" value="UniProtKB-KW"/>
</dbReference>
<keyword evidence="3 4" id="KW-0408">Iron</keyword>
<keyword evidence="4" id="KW-0503">Monooxygenase</keyword>
<dbReference type="InterPro" id="IPR036396">
    <property type="entry name" value="Cyt_P450_sf"/>
</dbReference>
<dbReference type="GO" id="GO:0005506">
    <property type="term" value="F:iron ion binding"/>
    <property type="evidence" value="ECO:0007669"/>
    <property type="project" value="InterPro"/>
</dbReference>
<comment type="similarity">
    <text evidence="2 4">Belongs to the cytochrome P450 family.</text>
</comment>
<dbReference type="RefSeq" id="WP_130968067.1">
    <property type="nucleotide sequence ID" value="NZ_SIXI01000004.1"/>
</dbReference>
<name>A0A4Q9GWV3_9BURK</name>
<evidence type="ECO:0000313" key="6">
    <source>
        <dbReference type="Proteomes" id="UP000292120"/>
    </source>
</evidence>
<evidence type="ECO:0000256" key="1">
    <source>
        <dbReference type="ARBA" id="ARBA00001971"/>
    </source>
</evidence>
<dbReference type="PANTHER" id="PTHR24305:SF166">
    <property type="entry name" value="CYTOCHROME P450 12A4, MITOCHONDRIAL-RELATED"/>
    <property type="match status" value="1"/>
</dbReference>
<dbReference type="EMBL" id="SIXI01000004">
    <property type="protein sequence ID" value="TBO30073.1"/>
    <property type="molecule type" value="Genomic_DNA"/>
</dbReference>
<dbReference type="InterPro" id="IPR001128">
    <property type="entry name" value="Cyt_P450"/>
</dbReference>
<dbReference type="Pfam" id="PF00067">
    <property type="entry name" value="p450"/>
    <property type="match status" value="1"/>
</dbReference>
<evidence type="ECO:0000256" key="3">
    <source>
        <dbReference type="PIRSR" id="PIRSR602401-1"/>
    </source>
</evidence>
<keyword evidence="3 4" id="KW-0479">Metal-binding</keyword>
<keyword evidence="6" id="KW-1185">Reference proteome</keyword>
<dbReference type="PANTHER" id="PTHR24305">
    <property type="entry name" value="CYTOCHROME P450"/>
    <property type="match status" value="1"/>
</dbReference>
<dbReference type="Proteomes" id="UP000292120">
    <property type="component" value="Unassembled WGS sequence"/>
</dbReference>
<evidence type="ECO:0000256" key="2">
    <source>
        <dbReference type="ARBA" id="ARBA00010617"/>
    </source>
</evidence>
<sequence length="484" mass="54319">MTTASTLGSAASVRHLKDLPGPRPWPVVGNALQLDRSRIHLDIERWAAQYGEAFRMRLGKREVLVVSSHEAISNAMRDRPEGFRRPSGLARIIGELGMAPGLFVAEGEHWQRQRRMVMAAFSPTHIRAYFPQLKRVAERFRGRLDKAVASGQPVPLQADLMRFTVDVITGLAFGQETNTIEAEGDILQQHMDRIFPMLFKRLNSIFPVWHYFKTEEDRVLERSVHEVVQAIEHFMREARARLAADPTRRAQPPNLIEALIVASEAPDSGMTEDDVVGNVFTMLLAGEDTTANTMAWLLDLLWRQPQALRKAVEEARRVVLPFEALTMDGVGELHYLDACINEAMRLKPVAPFRMLEALKPQVVAGVQVDAGTMVWCVSRHDSLSEACFEAAREFRPERWLEEDTAAQQGQASVKRVSIPFGAGPRVCPGRYLAMVEMKLCLGMLLAHFDIDSVDTPDGQPAQEVMNFTMTPLGQRLRLKRAVAP</sequence>
<dbReference type="Gene3D" id="1.10.630.10">
    <property type="entry name" value="Cytochrome P450"/>
    <property type="match status" value="1"/>
</dbReference>